<dbReference type="RefSeq" id="WP_418158075.1">
    <property type="nucleotide sequence ID" value="NZ_JBBLZC010000002.1"/>
</dbReference>
<dbReference type="Pfam" id="PF00210">
    <property type="entry name" value="Ferritin"/>
    <property type="match status" value="1"/>
</dbReference>
<keyword evidence="7" id="KW-1185">Reference proteome</keyword>
<dbReference type="Gene3D" id="1.20.1260.10">
    <property type="match status" value="1"/>
</dbReference>
<dbReference type="InterPro" id="IPR009078">
    <property type="entry name" value="Ferritin-like_SF"/>
</dbReference>
<dbReference type="SUPFAM" id="SSF47240">
    <property type="entry name" value="Ferritin-like"/>
    <property type="match status" value="1"/>
</dbReference>
<accession>A0ABU8XM45</accession>
<dbReference type="PRINTS" id="PR00601">
    <property type="entry name" value="BACFERRITIN"/>
</dbReference>
<evidence type="ECO:0000256" key="4">
    <source>
        <dbReference type="PIRNR" id="PIRNR002560"/>
    </source>
</evidence>
<comment type="similarity">
    <text evidence="1 4">Belongs to the bacterioferritin family.</text>
</comment>
<feature type="domain" description="Ferritin-like diiron" evidence="5">
    <location>
        <begin position="5"/>
        <end position="149"/>
    </location>
</feature>
<sequence>MEHGVKGTPEVLAALNQALKNELTAIHQYLKHGHLLADWGFTKRSQAELEEAQEEKGHADRLAERILLLGGEPDLESVGQTYIGKNLREVIENDLKLELEAIAHYRQAIRTAEAAFDYVTRDLLIALLADEEQHQDHYRIELDLIEQIGFQNFAQLQV</sequence>
<dbReference type="PANTHER" id="PTHR30295:SF1">
    <property type="entry name" value="DNA PROTECTION DURING STARVATION PROTEIN"/>
    <property type="match status" value="1"/>
</dbReference>
<evidence type="ECO:0000256" key="2">
    <source>
        <dbReference type="ARBA" id="ARBA00022434"/>
    </source>
</evidence>
<dbReference type="InterPro" id="IPR009040">
    <property type="entry name" value="Ferritin-like_diiron"/>
</dbReference>
<dbReference type="InterPro" id="IPR012347">
    <property type="entry name" value="Ferritin-like"/>
</dbReference>
<dbReference type="NCBIfam" id="TIGR00754">
    <property type="entry name" value="bfr"/>
    <property type="match status" value="1"/>
</dbReference>
<dbReference type="PANTHER" id="PTHR30295">
    <property type="entry name" value="BACTERIOFERRITIN"/>
    <property type="match status" value="1"/>
</dbReference>
<organism evidence="6 7">
    <name type="scientific">Benzoatithermus flavus</name>
    <dbReference type="NCBI Taxonomy" id="3108223"/>
    <lineage>
        <taxon>Bacteria</taxon>
        <taxon>Pseudomonadati</taxon>
        <taxon>Pseudomonadota</taxon>
        <taxon>Alphaproteobacteria</taxon>
        <taxon>Geminicoccales</taxon>
        <taxon>Geminicoccaceae</taxon>
        <taxon>Benzoatithermus</taxon>
    </lineage>
</organism>
<keyword evidence="2 4" id="KW-0409">Iron storage</keyword>
<proteinExistence type="inferred from homology"/>
<comment type="function">
    <text evidence="4">Iron-storage protein, whose ferroxidase center binds Fe(2+), oxidizes it using dioxygen to Fe(3+), and participates in the subsequent Fe(3+) oxide mineral core formation within the central cavity of the BFR protein shell.</text>
</comment>
<dbReference type="EC" id="1.16.3.1" evidence="4"/>
<dbReference type="InterPro" id="IPR008331">
    <property type="entry name" value="Ferritin_DPS_dom"/>
</dbReference>
<comment type="caution">
    <text evidence="6">The sequence shown here is derived from an EMBL/GenBank/DDBJ whole genome shotgun (WGS) entry which is preliminary data.</text>
</comment>
<comment type="catalytic activity">
    <reaction evidence="4">
        <text>4 Fe(2+) + O2 + 4 H(+) = 4 Fe(3+) + 2 H2O</text>
        <dbReference type="Rhea" id="RHEA:11148"/>
        <dbReference type="ChEBI" id="CHEBI:15377"/>
        <dbReference type="ChEBI" id="CHEBI:15378"/>
        <dbReference type="ChEBI" id="CHEBI:15379"/>
        <dbReference type="ChEBI" id="CHEBI:29033"/>
        <dbReference type="ChEBI" id="CHEBI:29034"/>
        <dbReference type="EC" id="1.16.3.1"/>
    </reaction>
</comment>
<gene>
    <name evidence="6" type="primary">bfr</name>
    <name evidence="6" type="ORF">U1T56_03615</name>
</gene>
<dbReference type="EMBL" id="JBBLZC010000002">
    <property type="protein sequence ID" value="MEK0082227.1"/>
    <property type="molecule type" value="Genomic_DNA"/>
</dbReference>
<keyword evidence="3 4" id="KW-0408">Iron</keyword>
<dbReference type="InterPro" id="IPR002024">
    <property type="entry name" value="Bacterioferritin"/>
</dbReference>
<dbReference type="PROSITE" id="PS50905">
    <property type="entry name" value="FERRITIN_LIKE"/>
    <property type="match status" value="1"/>
</dbReference>
<name>A0ABU8XM45_9PROT</name>
<keyword evidence="4" id="KW-0479">Metal-binding</keyword>
<dbReference type="GO" id="GO:0004322">
    <property type="term" value="F:ferroxidase activity"/>
    <property type="evidence" value="ECO:0007669"/>
    <property type="project" value="UniProtKB-EC"/>
</dbReference>
<reference evidence="6 7" key="1">
    <citation type="submission" date="2024-01" db="EMBL/GenBank/DDBJ databases">
        <title>Multi-omics insights into the function and evolution of sodium benzoate biodegradation pathways in Benzoatithermus flavus gen. nov., sp. nov. from hot spring.</title>
        <authorList>
            <person name="Hu C.-J."/>
            <person name="Li W.-J."/>
        </authorList>
    </citation>
    <scope>NUCLEOTIDE SEQUENCE [LARGE SCALE GENOMIC DNA]</scope>
    <source>
        <strain evidence="6 7">SYSU G07066</strain>
    </source>
</reference>
<keyword evidence="6" id="KW-0560">Oxidoreductase</keyword>
<evidence type="ECO:0000256" key="3">
    <source>
        <dbReference type="ARBA" id="ARBA00023004"/>
    </source>
</evidence>
<evidence type="ECO:0000259" key="5">
    <source>
        <dbReference type="PROSITE" id="PS50905"/>
    </source>
</evidence>
<dbReference type="Proteomes" id="UP001375743">
    <property type="component" value="Unassembled WGS sequence"/>
</dbReference>
<protein>
    <recommendedName>
        <fullName evidence="4">Bacterioferritin</fullName>
        <ecNumber evidence="4">1.16.3.1</ecNumber>
    </recommendedName>
</protein>
<evidence type="ECO:0000256" key="1">
    <source>
        <dbReference type="ARBA" id="ARBA00008093"/>
    </source>
</evidence>
<dbReference type="CDD" id="cd00907">
    <property type="entry name" value="Bacterioferritin"/>
    <property type="match status" value="1"/>
</dbReference>
<evidence type="ECO:0000313" key="7">
    <source>
        <dbReference type="Proteomes" id="UP001375743"/>
    </source>
</evidence>
<dbReference type="PIRSF" id="PIRSF002560">
    <property type="entry name" value="Bacterioferritin"/>
    <property type="match status" value="1"/>
</dbReference>
<evidence type="ECO:0000313" key="6">
    <source>
        <dbReference type="EMBL" id="MEK0082227.1"/>
    </source>
</evidence>